<dbReference type="Gene3D" id="3.40.50.1000">
    <property type="entry name" value="HAD superfamily/HAD-like"/>
    <property type="match status" value="1"/>
</dbReference>
<dbReference type="InterPro" id="IPR035679">
    <property type="entry name" value="MDP-1_euk"/>
</dbReference>
<dbReference type="SFLD" id="SFLDG01131">
    <property type="entry name" value="C1.5.2:_MDP_Like"/>
    <property type="match status" value="1"/>
</dbReference>
<dbReference type="InterPro" id="IPR010036">
    <property type="entry name" value="MDP_1_eu_arc"/>
</dbReference>
<sequence length="197" mass="22858">MTTRLPKLVAFDLDYTLWDLWIDTHVIGPLHRNKNTLNEVRDRHNHVVAFYRQVPDILHRLRDAGVTIAAVSRTSAPNLARQALSLLLVPPKRGDSDQKVQKAESFFDEMEIYPGSKLKHFKRIHDRTGIPYDEMLFFDDEHRNSEVEQLGITFCLVRNGTDAQTFERGLAEWRRRHPVKVVEDAEGKAGDEEEEEQ</sequence>
<comment type="caution">
    <text evidence="1">The sequence shown here is derived from an EMBL/GenBank/DDBJ whole genome shotgun (WGS) entry which is preliminary data.</text>
</comment>
<dbReference type="PANTHER" id="PTHR17901:SF14">
    <property type="entry name" value="MAGNESIUM-DEPENDENT PHOSPHATASE 1"/>
    <property type="match status" value="1"/>
</dbReference>
<dbReference type="GO" id="GO:0003993">
    <property type="term" value="F:acid phosphatase activity"/>
    <property type="evidence" value="ECO:0007669"/>
    <property type="project" value="TreeGrafter"/>
</dbReference>
<proteinExistence type="predicted"/>
<evidence type="ECO:0000313" key="2">
    <source>
        <dbReference type="Proteomes" id="UP000320762"/>
    </source>
</evidence>
<reference evidence="1 2" key="1">
    <citation type="journal article" date="2019" name="New Phytol.">
        <title>Comparative genomics reveals unique wood-decay strategies and fruiting body development in the Schizophyllaceae.</title>
        <authorList>
            <person name="Almasi E."/>
            <person name="Sahu N."/>
            <person name="Krizsan K."/>
            <person name="Balint B."/>
            <person name="Kovacs G.M."/>
            <person name="Kiss B."/>
            <person name="Cseklye J."/>
            <person name="Drula E."/>
            <person name="Henrissat B."/>
            <person name="Nagy I."/>
            <person name="Chovatia M."/>
            <person name="Adam C."/>
            <person name="LaButti K."/>
            <person name="Lipzen A."/>
            <person name="Riley R."/>
            <person name="Grigoriev I.V."/>
            <person name="Nagy L.G."/>
        </authorList>
    </citation>
    <scope>NUCLEOTIDE SEQUENCE [LARGE SCALE GENOMIC DNA]</scope>
    <source>
        <strain evidence="1 2">NL-1724</strain>
    </source>
</reference>
<dbReference type="PANTHER" id="PTHR17901">
    <property type="entry name" value="MAGNESIUM-DEPENDENT PHOSPHATASE 1 MDP1"/>
    <property type="match status" value="1"/>
</dbReference>
<dbReference type="NCBIfam" id="TIGR01685">
    <property type="entry name" value="MDP-1"/>
    <property type="match status" value="1"/>
</dbReference>
<dbReference type="SFLD" id="SFLDS00003">
    <property type="entry name" value="Haloacid_Dehalogenase"/>
    <property type="match status" value="1"/>
</dbReference>
<dbReference type="InterPro" id="IPR036412">
    <property type="entry name" value="HAD-like_sf"/>
</dbReference>
<dbReference type="CDD" id="cd07501">
    <property type="entry name" value="HAD_MDP-1_like"/>
    <property type="match status" value="1"/>
</dbReference>
<keyword evidence="2" id="KW-1185">Reference proteome</keyword>
<dbReference type="InterPro" id="IPR023214">
    <property type="entry name" value="HAD_sf"/>
</dbReference>
<name>A0A550CPV1_9AGAR</name>
<dbReference type="EMBL" id="VDMD01000003">
    <property type="protein sequence ID" value="TRM66779.1"/>
    <property type="molecule type" value="Genomic_DNA"/>
</dbReference>
<dbReference type="OrthoDB" id="2865258at2759"/>
<evidence type="ECO:0000313" key="1">
    <source>
        <dbReference type="EMBL" id="TRM66779.1"/>
    </source>
</evidence>
<dbReference type="Proteomes" id="UP000320762">
    <property type="component" value="Unassembled WGS sequence"/>
</dbReference>
<dbReference type="SUPFAM" id="SSF56784">
    <property type="entry name" value="HAD-like"/>
    <property type="match status" value="1"/>
</dbReference>
<dbReference type="STRING" id="97359.A0A550CPV1"/>
<dbReference type="NCBIfam" id="TIGR01681">
    <property type="entry name" value="HAD-SF-IIIC"/>
    <property type="match status" value="1"/>
</dbReference>
<dbReference type="Pfam" id="PF12689">
    <property type="entry name" value="Acid_PPase"/>
    <property type="match status" value="1"/>
</dbReference>
<dbReference type="InterPro" id="IPR010033">
    <property type="entry name" value="HAD_SF_ppase_IIIC"/>
</dbReference>
<dbReference type="AlphaFoldDB" id="A0A550CPV1"/>
<dbReference type="SFLD" id="SFLDG01129">
    <property type="entry name" value="C1.5:_HAD__Beta-PGM__Phosphata"/>
    <property type="match status" value="1"/>
</dbReference>
<protein>
    <submittedName>
        <fullName evidence="1">Magnesium-dependent phosphatase-1</fullName>
    </submittedName>
</protein>
<accession>A0A550CPV1</accession>
<organism evidence="1 2">
    <name type="scientific">Schizophyllum amplum</name>
    <dbReference type="NCBI Taxonomy" id="97359"/>
    <lineage>
        <taxon>Eukaryota</taxon>
        <taxon>Fungi</taxon>
        <taxon>Dikarya</taxon>
        <taxon>Basidiomycota</taxon>
        <taxon>Agaricomycotina</taxon>
        <taxon>Agaricomycetes</taxon>
        <taxon>Agaricomycetidae</taxon>
        <taxon>Agaricales</taxon>
        <taxon>Schizophyllaceae</taxon>
        <taxon>Schizophyllum</taxon>
    </lineage>
</organism>
<gene>
    <name evidence="1" type="ORF">BD626DRAFT_164017</name>
</gene>